<dbReference type="AlphaFoldDB" id="A0A545T6X0"/>
<dbReference type="Pfam" id="PF05239">
    <property type="entry name" value="PRC"/>
    <property type="match status" value="1"/>
</dbReference>
<reference evidence="2 3" key="1">
    <citation type="submission" date="2019-06" db="EMBL/GenBank/DDBJ databases">
        <title>Draft genome of Aliikangiella marina GYP-15.</title>
        <authorList>
            <person name="Wang G."/>
        </authorList>
    </citation>
    <scope>NUCLEOTIDE SEQUENCE [LARGE SCALE GENOMIC DNA]</scope>
    <source>
        <strain evidence="2 3">GYP-15</strain>
    </source>
</reference>
<dbReference type="EMBL" id="VIKR01000004">
    <property type="protein sequence ID" value="TQV72922.1"/>
    <property type="molecule type" value="Genomic_DNA"/>
</dbReference>
<comment type="caution">
    <text evidence="2">The sequence shown here is derived from an EMBL/GenBank/DDBJ whole genome shotgun (WGS) entry which is preliminary data.</text>
</comment>
<accession>A0A545T6X0</accession>
<sequence>MSEPKLIIVDNLKQIVAWTKFGVMWRNETHERLGSFYDNVICDNDDKQIAYIKGCEVFSMAGEMLGQVKDIVVTTDDGLELNRKSLIFNGRAVGVSSGDTLVGLAALVFLGKELSAQKGVED</sequence>
<gene>
    <name evidence="2" type="ORF">FLL45_15770</name>
</gene>
<evidence type="ECO:0000259" key="1">
    <source>
        <dbReference type="Pfam" id="PF05239"/>
    </source>
</evidence>
<dbReference type="RefSeq" id="WP_142943061.1">
    <property type="nucleotide sequence ID" value="NZ_VIKR01000004.1"/>
</dbReference>
<organism evidence="2 3">
    <name type="scientific">Aliikangiella marina</name>
    <dbReference type="NCBI Taxonomy" id="1712262"/>
    <lineage>
        <taxon>Bacteria</taxon>
        <taxon>Pseudomonadati</taxon>
        <taxon>Pseudomonadota</taxon>
        <taxon>Gammaproteobacteria</taxon>
        <taxon>Oceanospirillales</taxon>
        <taxon>Pleioneaceae</taxon>
        <taxon>Aliikangiella</taxon>
    </lineage>
</organism>
<keyword evidence="3" id="KW-1185">Reference proteome</keyword>
<protein>
    <recommendedName>
        <fullName evidence="1">PRC-barrel domain-containing protein</fullName>
    </recommendedName>
</protein>
<evidence type="ECO:0000313" key="3">
    <source>
        <dbReference type="Proteomes" id="UP000317839"/>
    </source>
</evidence>
<feature type="domain" description="PRC-barrel" evidence="1">
    <location>
        <begin position="50"/>
        <end position="78"/>
    </location>
</feature>
<name>A0A545T6X0_9GAMM</name>
<evidence type="ECO:0000313" key="2">
    <source>
        <dbReference type="EMBL" id="TQV72922.1"/>
    </source>
</evidence>
<proteinExistence type="predicted"/>
<dbReference type="InterPro" id="IPR027275">
    <property type="entry name" value="PRC-brl_dom"/>
</dbReference>
<dbReference type="Proteomes" id="UP000317839">
    <property type="component" value="Unassembled WGS sequence"/>
</dbReference>